<sequence length="263" mass="29557">MPPAISDEEMSDPLSADEEVLPPKKPATKKPATKSNPKSAKEEIDQDVKNGHGEAEDDDDEEEEEEDNADEYVVEKILNHAFDNGKGCLYEVKWLGYEAEEDRTWEPEDNLSGAMDVLRAYWDKIGGKPQAKPKTPAKKGTKRKSMAQDTPEVAATSTTKKRGRKSTKTADADVAEENKTSSLPEGSWEEHVQLIDAVEKPDEGEHKGVLMIYLLWENGSRTQHTAQQCRQKCPQKLLDYYESKLYGNSSKSSNRRRRSTNKA</sequence>
<dbReference type="GO" id="GO:0005634">
    <property type="term" value="C:nucleus"/>
    <property type="evidence" value="ECO:0007669"/>
    <property type="project" value="UniProtKB-SubCell"/>
</dbReference>
<evidence type="ECO:0000256" key="4">
    <source>
        <dbReference type="SAM" id="MobiDB-lite"/>
    </source>
</evidence>
<feature type="compositionally biased region" description="Acidic residues" evidence="4">
    <location>
        <begin position="1"/>
        <end position="20"/>
    </location>
</feature>
<keyword evidence="3" id="KW-0539">Nucleus</keyword>
<dbReference type="OrthoDB" id="433924at2759"/>
<dbReference type="SUPFAM" id="SSF54160">
    <property type="entry name" value="Chromo domain-like"/>
    <property type="match status" value="2"/>
</dbReference>
<dbReference type="SMART" id="SM00300">
    <property type="entry name" value="ChSh"/>
    <property type="match status" value="1"/>
</dbReference>
<evidence type="ECO:0000259" key="5">
    <source>
        <dbReference type="PROSITE" id="PS50013"/>
    </source>
</evidence>
<evidence type="ECO:0000313" key="6">
    <source>
        <dbReference type="EMBL" id="KAH0214981.1"/>
    </source>
</evidence>
<feature type="compositionally biased region" description="Basic and acidic residues" evidence="4">
    <location>
        <begin position="39"/>
        <end position="54"/>
    </location>
</feature>
<dbReference type="PROSITE" id="PS50013">
    <property type="entry name" value="CHROMO_2"/>
    <property type="match status" value="1"/>
</dbReference>
<evidence type="ECO:0000256" key="2">
    <source>
        <dbReference type="ARBA" id="ARBA00011353"/>
    </source>
</evidence>
<feature type="non-terminal residue" evidence="6">
    <location>
        <position position="1"/>
    </location>
</feature>
<feature type="compositionally biased region" description="Basic and acidic residues" evidence="4">
    <location>
        <begin position="168"/>
        <end position="179"/>
    </location>
</feature>
<dbReference type="PROSITE" id="PS00598">
    <property type="entry name" value="CHROMO_1"/>
    <property type="match status" value="1"/>
</dbReference>
<evidence type="ECO:0000256" key="1">
    <source>
        <dbReference type="ARBA" id="ARBA00004123"/>
    </source>
</evidence>
<dbReference type="InterPro" id="IPR051219">
    <property type="entry name" value="Heterochromatin_chromo-domain"/>
</dbReference>
<reference evidence="6" key="1">
    <citation type="journal article" date="2021" name="J Fungi (Basel)">
        <title>Virulence traits and population genomics of the black yeast Aureobasidium melanogenum.</title>
        <authorList>
            <person name="Cernosa A."/>
            <person name="Sun X."/>
            <person name="Gostincar C."/>
            <person name="Fang C."/>
            <person name="Gunde-Cimerman N."/>
            <person name="Song Z."/>
        </authorList>
    </citation>
    <scope>NUCLEOTIDE SEQUENCE</scope>
    <source>
        <strain evidence="6">EXF-8016</strain>
    </source>
</reference>
<feature type="compositionally biased region" description="Acidic residues" evidence="4">
    <location>
        <begin position="55"/>
        <end position="71"/>
    </location>
</feature>
<evidence type="ECO:0000313" key="7">
    <source>
        <dbReference type="Proteomes" id="UP000767238"/>
    </source>
</evidence>
<feature type="region of interest" description="Disordered" evidence="4">
    <location>
        <begin position="244"/>
        <end position="263"/>
    </location>
</feature>
<dbReference type="InterPro" id="IPR008251">
    <property type="entry name" value="Chromo_shadow_dom"/>
</dbReference>
<feature type="region of interest" description="Disordered" evidence="4">
    <location>
        <begin position="125"/>
        <end position="190"/>
    </location>
</feature>
<gene>
    <name evidence="6" type="ORF">KCV03_g8291</name>
</gene>
<proteinExistence type="predicted"/>
<protein>
    <recommendedName>
        <fullName evidence="5">Chromo domain-containing protein</fullName>
    </recommendedName>
</protein>
<dbReference type="GO" id="GO:0000792">
    <property type="term" value="C:heterochromatin"/>
    <property type="evidence" value="ECO:0007669"/>
    <property type="project" value="UniProtKB-ARBA"/>
</dbReference>
<reference evidence="6" key="2">
    <citation type="submission" date="2021-08" db="EMBL/GenBank/DDBJ databases">
        <authorList>
            <person name="Gostincar C."/>
            <person name="Sun X."/>
            <person name="Song Z."/>
            <person name="Gunde-Cimerman N."/>
        </authorList>
    </citation>
    <scope>NUCLEOTIDE SEQUENCE</scope>
    <source>
        <strain evidence="6">EXF-8016</strain>
    </source>
</reference>
<comment type="subunit">
    <text evidence="2">Component of the NuA4 histone acetyltransferase complex.</text>
</comment>
<dbReference type="PANTHER" id="PTHR22812">
    <property type="entry name" value="CHROMOBOX PROTEIN"/>
    <property type="match status" value="1"/>
</dbReference>
<organism evidence="6 7">
    <name type="scientific">Aureobasidium melanogenum</name>
    <name type="common">Aureobasidium pullulans var. melanogenum</name>
    <dbReference type="NCBI Taxonomy" id="46634"/>
    <lineage>
        <taxon>Eukaryota</taxon>
        <taxon>Fungi</taxon>
        <taxon>Dikarya</taxon>
        <taxon>Ascomycota</taxon>
        <taxon>Pezizomycotina</taxon>
        <taxon>Dothideomycetes</taxon>
        <taxon>Dothideomycetidae</taxon>
        <taxon>Dothideales</taxon>
        <taxon>Saccotheciaceae</taxon>
        <taxon>Aureobasidium</taxon>
    </lineage>
</organism>
<dbReference type="AlphaFoldDB" id="A0A9P8GAC9"/>
<feature type="compositionally biased region" description="Basic residues" evidence="4">
    <location>
        <begin position="135"/>
        <end position="145"/>
    </location>
</feature>
<dbReference type="EMBL" id="JAHFYH010000078">
    <property type="protein sequence ID" value="KAH0214981.1"/>
    <property type="molecule type" value="Genomic_DNA"/>
</dbReference>
<dbReference type="InterPro" id="IPR016197">
    <property type="entry name" value="Chromo-like_dom_sf"/>
</dbReference>
<dbReference type="Pfam" id="PF01393">
    <property type="entry name" value="Chromo_shadow"/>
    <property type="match status" value="1"/>
</dbReference>
<feature type="region of interest" description="Disordered" evidence="4">
    <location>
        <begin position="1"/>
        <end position="71"/>
    </location>
</feature>
<accession>A0A9P8GAC9</accession>
<feature type="compositionally biased region" description="Basic residues" evidence="4">
    <location>
        <begin position="253"/>
        <end position="263"/>
    </location>
</feature>
<evidence type="ECO:0000256" key="3">
    <source>
        <dbReference type="ARBA" id="ARBA00023242"/>
    </source>
</evidence>
<dbReference type="Pfam" id="PF00385">
    <property type="entry name" value="Chromo"/>
    <property type="match status" value="1"/>
</dbReference>
<dbReference type="Proteomes" id="UP000767238">
    <property type="component" value="Unassembled WGS sequence"/>
</dbReference>
<dbReference type="GO" id="GO:0006338">
    <property type="term" value="P:chromatin remodeling"/>
    <property type="evidence" value="ECO:0007669"/>
    <property type="project" value="UniProtKB-ARBA"/>
</dbReference>
<dbReference type="Gene3D" id="2.40.50.40">
    <property type="match status" value="2"/>
</dbReference>
<dbReference type="InterPro" id="IPR023779">
    <property type="entry name" value="Chromodomain_CS"/>
</dbReference>
<comment type="caution">
    <text evidence="6">The sequence shown here is derived from an EMBL/GenBank/DDBJ whole genome shotgun (WGS) entry which is preliminary data.</text>
</comment>
<dbReference type="SMART" id="SM00298">
    <property type="entry name" value="CHROMO"/>
    <property type="match status" value="1"/>
</dbReference>
<feature type="domain" description="Chromo" evidence="5">
    <location>
        <begin position="72"/>
        <end position="133"/>
    </location>
</feature>
<dbReference type="InterPro" id="IPR000953">
    <property type="entry name" value="Chromo/chromo_shadow_dom"/>
</dbReference>
<dbReference type="InterPro" id="IPR023780">
    <property type="entry name" value="Chromo_domain"/>
</dbReference>
<name>A0A9P8GAC9_AURME</name>
<comment type="subcellular location">
    <subcellularLocation>
        <location evidence="1">Nucleus</location>
    </subcellularLocation>
</comment>
<dbReference type="CDD" id="cd00024">
    <property type="entry name" value="CD_CSD"/>
    <property type="match status" value="1"/>
</dbReference>